<dbReference type="PANTHER" id="PTHR46177:SF1">
    <property type="entry name" value="INTEGRASE CATALYTIC DOMAIN-CONTAINING PROTEIN"/>
    <property type="match status" value="1"/>
</dbReference>
<reference evidence="4 5" key="1">
    <citation type="submission" date="2017-11" db="EMBL/GenBank/DDBJ databases">
        <title>De novo assembly and phasing of dikaryotic genomes from two isolates of Puccinia coronata f. sp. avenae, the causal agent of oat crown rust.</title>
        <authorList>
            <person name="Miller M.E."/>
            <person name="Zhang Y."/>
            <person name="Omidvar V."/>
            <person name="Sperschneider J."/>
            <person name="Schwessinger B."/>
            <person name="Raley C."/>
            <person name="Palmer J.M."/>
            <person name="Garnica D."/>
            <person name="Upadhyaya N."/>
            <person name="Rathjen J."/>
            <person name="Taylor J.M."/>
            <person name="Park R.F."/>
            <person name="Dodds P.N."/>
            <person name="Hirsch C.D."/>
            <person name="Kianian S.F."/>
            <person name="Figueroa M."/>
        </authorList>
    </citation>
    <scope>NUCLEOTIDE SEQUENCE [LARGE SCALE GENOMIC DNA]</scope>
    <source>
        <strain evidence="3">12NC29</strain>
        <strain evidence="2">12SD80</strain>
    </source>
</reference>
<dbReference type="Proteomes" id="UP000235388">
    <property type="component" value="Unassembled WGS sequence"/>
</dbReference>
<dbReference type="STRING" id="200324.A0A2N5W5U8"/>
<dbReference type="PANTHER" id="PTHR46177">
    <property type="entry name" value="INTEGRASE CATALYTIC DOMAIN-CONTAINING PROTEIN"/>
    <property type="match status" value="1"/>
</dbReference>
<organism evidence="3 4">
    <name type="scientific">Puccinia coronata f. sp. avenae</name>
    <dbReference type="NCBI Taxonomy" id="200324"/>
    <lineage>
        <taxon>Eukaryota</taxon>
        <taxon>Fungi</taxon>
        <taxon>Dikarya</taxon>
        <taxon>Basidiomycota</taxon>
        <taxon>Pucciniomycotina</taxon>
        <taxon>Pucciniomycetes</taxon>
        <taxon>Pucciniales</taxon>
        <taxon>Pucciniaceae</taxon>
        <taxon>Puccinia</taxon>
    </lineage>
</organism>
<proteinExistence type="predicted"/>
<dbReference type="OrthoDB" id="10544752at2759"/>
<accession>A0A2N5W5U8</accession>
<evidence type="ECO:0000313" key="5">
    <source>
        <dbReference type="Proteomes" id="UP000235392"/>
    </source>
</evidence>
<evidence type="ECO:0000256" key="1">
    <source>
        <dbReference type="SAM" id="MobiDB-lite"/>
    </source>
</evidence>
<dbReference type="Proteomes" id="UP000235392">
    <property type="component" value="Unassembled WGS sequence"/>
</dbReference>
<evidence type="ECO:0008006" key="6">
    <source>
        <dbReference type="Google" id="ProtNLM"/>
    </source>
</evidence>
<evidence type="ECO:0000313" key="2">
    <source>
        <dbReference type="EMBL" id="PLW45378.1"/>
    </source>
</evidence>
<dbReference type="AlphaFoldDB" id="A0A2N5W5U8"/>
<feature type="region of interest" description="Disordered" evidence="1">
    <location>
        <begin position="1"/>
        <end position="29"/>
    </location>
</feature>
<dbReference type="EMBL" id="PGCJ01000009">
    <property type="protein sequence ID" value="PLW57616.1"/>
    <property type="molecule type" value="Genomic_DNA"/>
</dbReference>
<comment type="caution">
    <text evidence="3">The sequence shown here is derived from an EMBL/GenBank/DDBJ whole genome shotgun (WGS) entry which is preliminary data.</text>
</comment>
<evidence type="ECO:0000313" key="4">
    <source>
        <dbReference type="Proteomes" id="UP000235388"/>
    </source>
</evidence>
<keyword evidence="4" id="KW-1185">Reference proteome</keyword>
<name>A0A2N5W5U8_9BASI</name>
<protein>
    <recommendedName>
        <fullName evidence="6">Clr5 domain-containing protein</fullName>
    </recommendedName>
</protein>
<sequence length="200" mass="21654">MYEEITTTEYTESPGSDNSIHPSSTTSSISLTDEMKREIVADLLAQGFKGPAIVTILQDDYGLEISLRTLSRLRQSWGLRCMDLPPPEVVPAPKPEIRASLISAHKNGLTVSEMCSQLQMDTGIEPSAKAAQVAIRKAARQPNGFCDGHHQPNGPSDGHRNNPMAVRADGPSEQPLGCSTARCARWPLRAAIGWHNPMAA</sequence>
<dbReference type="EMBL" id="PGCI01000049">
    <property type="protein sequence ID" value="PLW45378.1"/>
    <property type="molecule type" value="Genomic_DNA"/>
</dbReference>
<gene>
    <name evidence="3" type="ORF">PCANC_01091</name>
    <name evidence="2" type="ORF">PCASD_03098</name>
</gene>
<feature type="region of interest" description="Disordered" evidence="1">
    <location>
        <begin position="142"/>
        <end position="176"/>
    </location>
</feature>
<evidence type="ECO:0000313" key="3">
    <source>
        <dbReference type="EMBL" id="PLW57616.1"/>
    </source>
</evidence>